<keyword evidence="3" id="KW-1185">Reference proteome</keyword>
<proteinExistence type="predicted"/>
<protein>
    <submittedName>
        <fullName evidence="2">Protein smg8</fullName>
    </submittedName>
</protein>
<accession>A0AAE1HJP2</accession>
<dbReference type="AlphaFoldDB" id="A0AAE1HJP2"/>
<evidence type="ECO:0000313" key="1">
    <source>
        <dbReference type="EMBL" id="KAK3907237.1"/>
    </source>
</evidence>
<evidence type="ECO:0000313" key="2">
    <source>
        <dbReference type="EMBL" id="KAK3922453.1"/>
    </source>
</evidence>
<gene>
    <name evidence="2" type="ORF">KUF71_011922</name>
    <name evidence="1" type="ORF">KUF71_018065</name>
</gene>
<comment type="caution">
    <text evidence="2">The sequence shown here is derived from an EMBL/GenBank/DDBJ whole genome shotgun (WGS) entry which is preliminary data.</text>
</comment>
<dbReference type="EMBL" id="JAHWGI010001090">
    <property type="protein sequence ID" value="KAK3922453.1"/>
    <property type="molecule type" value="Genomic_DNA"/>
</dbReference>
<name>A0AAE1HJP2_9NEOP</name>
<dbReference type="EMBL" id="JAHWGI010000004">
    <property type="protein sequence ID" value="KAK3907237.1"/>
    <property type="molecule type" value="Genomic_DNA"/>
</dbReference>
<reference evidence="2" key="2">
    <citation type="journal article" date="2023" name="BMC Genomics">
        <title>Pest status, molecular evolution, and epigenetic factors derived from the genome assembly of Frankliniella fusca, a thysanopteran phytovirus vector.</title>
        <authorList>
            <person name="Catto M.A."/>
            <person name="Labadie P.E."/>
            <person name="Jacobson A.L."/>
            <person name="Kennedy G.G."/>
            <person name="Srinivasan R."/>
            <person name="Hunt B.G."/>
        </authorList>
    </citation>
    <scope>NUCLEOTIDE SEQUENCE</scope>
    <source>
        <strain evidence="2">PL_HMW_Pooled</strain>
    </source>
</reference>
<dbReference type="Proteomes" id="UP001219518">
    <property type="component" value="Unassembled WGS sequence"/>
</dbReference>
<reference evidence="2" key="1">
    <citation type="submission" date="2021-07" db="EMBL/GenBank/DDBJ databases">
        <authorList>
            <person name="Catto M.A."/>
            <person name="Jacobson A."/>
            <person name="Kennedy G."/>
            <person name="Labadie P."/>
            <person name="Hunt B.G."/>
            <person name="Srinivasan R."/>
        </authorList>
    </citation>
    <scope>NUCLEOTIDE SEQUENCE</scope>
    <source>
        <strain evidence="2">PL_HMW_Pooled</strain>
        <tissue evidence="2">Head</tissue>
    </source>
</reference>
<organism evidence="2 3">
    <name type="scientific">Frankliniella fusca</name>
    <dbReference type="NCBI Taxonomy" id="407009"/>
    <lineage>
        <taxon>Eukaryota</taxon>
        <taxon>Metazoa</taxon>
        <taxon>Ecdysozoa</taxon>
        <taxon>Arthropoda</taxon>
        <taxon>Hexapoda</taxon>
        <taxon>Insecta</taxon>
        <taxon>Pterygota</taxon>
        <taxon>Neoptera</taxon>
        <taxon>Paraneoptera</taxon>
        <taxon>Thysanoptera</taxon>
        <taxon>Terebrantia</taxon>
        <taxon>Thripoidea</taxon>
        <taxon>Thripidae</taxon>
        <taxon>Frankliniella</taxon>
    </lineage>
</organism>
<evidence type="ECO:0000313" key="3">
    <source>
        <dbReference type="Proteomes" id="UP001219518"/>
    </source>
</evidence>
<sequence length="73" mass="8220">MWLCVGMKVHRQQLVVLGRLIANDRWGRRQARTGAFALGIVHLSDPHSVLPRIAGNHNNVYDLTMDMDVAITI</sequence>